<dbReference type="Proteomes" id="UP000789375">
    <property type="component" value="Unassembled WGS sequence"/>
</dbReference>
<evidence type="ECO:0000313" key="2">
    <source>
        <dbReference type="Proteomes" id="UP000789375"/>
    </source>
</evidence>
<dbReference type="InterPro" id="IPR016170">
    <property type="entry name" value="Cytok_DH_C_sf"/>
</dbReference>
<proteinExistence type="predicted"/>
<dbReference type="Gene3D" id="3.40.462.10">
    <property type="entry name" value="FAD-linked oxidases, C-terminal domain"/>
    <property type="match status" value="1"/>
</dbReference>
<sequence>MTWYNALVHDKSTDSLTDKLWVKRWIKSNDEPDLNLLVVTLYRLAQKTSTHIADNFYKKLLKSLSLTPYVTNIASLIRLKERDMVWEAPDAIHYQARIGNILCQDMEFAIKVDKDFGNVITELNYINNNKFPLNLSFEFRILKSSKALLSAAYDKDSEAYYFFPEVLSINDTKHYKEFCNVIVKR</sequence>
<dbReference type="EMBL" id="CAJVPP010000749">
    <property type="protein sequence ID" value="CAG8509283.1"/>
    <property type="molecule type" value="Genomic_DNA"/>
</dbReference>
<organism evidence="1 2">
    <name type="scientific">Funneliformis mosseae</name>
    <name type="common">Endomycorrhizal fungus</name>
    <name type="synonym">Glomus mosseae</name>
    <dbReference type="NCBI Taxonomy" id="27381"/>
    <lineage>
        <taxon>Eukaryota</taxon>
        <taxon>Fungi</taxon>
        <taxon>Fungi incertae sedis</taxon>
        <taxon>Mucoromycota</taxon>
        <taxon>Glomeromycotina</taxon>
        <taxon>Glomeromycetes</taxon>
        <taxon>Glomerales</taxon>
        <taxon>Glomeraceae</taxon>
        <taxon>Funneliformis</taxon>
    </lineage>
</organism>
<accession>A0A9N8ZW54</accession>
<evidence type="ECO:0000313" key="1">
    <source>
        <dbReference type="EMBL" id="CAG8509283.1"/>
    </source>
</evidence>
<reference evidence="1" key="1">
    <citation type="submission" date="2021-06" db="EMBL/GenBank/DDBJ databases">
        <authorList>
            <person name="Kallberg Y."/>
            <person name="Tangrot J."/>
            <person name="Rosling A."/>
        </authorList>
    </citation>
    <scope>NUCLEOTIDE SEQUENCE</scope>
    <source>
        <strain evidence="1">87-6 pot B 2015</strain>
    </source>
</reference>
<keyword evidence="2" id="KW-1185">Reference proteome</keyword>
<name>A0A9N8ZW54_FUNMO</name>
<protein>
    <submittedName>
        <fullName evidence="1">16377_t:CDS:1</fullName>
    </submittedName>
</protein>
<comment type="caution">
    <text evidence="1">The sequence shown here is derived from an EMBL/GenBank/DDBJ whole genome shotgun (WGS) entry which is preliminary data.</text>
</comment>
<dbReference type="AlphaFoldDB" id="A0A9N8ZW54"/>
<gene>
    <name evidence="1" type="ORF">FMOSSE_LOCUS4450</name>
</gene>